<organism evidence="2">
    <name type="scientific">marine metagenome</name>
    <dbReference type="NCBI Taxonomy" id="408172"/>
    <lineage>
        <taxon>unclassified sequences</taxon>
        <taxon>metagenomes</taxon>
        <taxon>ecological metagenomes</taxon>
    </lineage>
</organism>
<evidence type="ECO:0000313" key="2">
    <source>
        <dbReference type="EMBL" id="SVA65839.1"/>
    </source>
</evidence>
<evidence type="ECO:0000256" key="1">
    <source>
        <dbReference type="SAM" id="MobiDB-lite"/>
    </source>
</evidence>
<dbReference type="AlphaFoldDB" id="A0A381XMA3"/>
<proteinExistence type="predicted"/>
<protein>
    <submittedName>
        <fullName evidence="2">Uncharacterized protein</fullName>
    </submittedName>
</protein>
<feature type="non-terminal residue" evidence="2">
    <location>
        <position position="1"/>
    </location>
</feature>
<feature type="compositionally biased region" description="Acidic residues" evidence="1">
    <location>
        <begin position="42"/>
        <end position="58"/>
    </location>
</feature>
<feature type="region of interest" description="Disordered" evidence="1">
    <location>
        <begin position="25"/>
        <end position="58"/>
    </location>
</feature>
<sequence length="58" mass="6056">SSSPKPTEGEDINLSPDVEDFLNQMGERFENNAGGGGAPPEDVADENDGSDESGEEES</sequence>
<dbReference type="EMBL" id="UINC01015674">
    <property type="protein sequence ID" value="SVA65839.1"/>
    <property type="molecule type" value="Genomic_DNA"/>
</dbReference>
<gene>
    <name evidence="2" type="ORF">METZ01_LOCUS118693</name>
</gene>
<reference evidence="2" key="1">
    <citation type="submission" date="2018-05" db="EMBL/GenBank/DDBJ databases">
        <authorList>
            <person name="Lanie J.A."/>
            <person name="Ng W.-L."/>
            <person name="Kazmierczak K.M."/>
            <person name="Andrzejewski T.M."/>
            <person name="Davidsen T.M."/>
            <person name="Wayne K.J."/>
            <person name="Tettelin H."/>
            <person name="Glass J.I."/>
            <person name="Rusch D."/>
            <person name="Podicherti R."/>
            <person name="Tsui H.-C.T."/>
            <person name="Winkler M.E."/>
        </authorList>
    </citation>
    <scope>NUCLEOTIDE SEQUENCE</scope>
</reference>
<accession>A0A381XMA3</accession>
<name>A0A381XMA3_9ZZZZ</name>